<organism evidence="1 2">
    <name type="scientific">Salinibacterium xinjiangense</name>
    <dbReference type="NCBI Taxonomy" id="386302"/>
    <lineage>
        <taxon>Bacteria</taxon>
        <taxon>Bacillati</taxon>
        <taxon>Actinomycetota</taxon>
        <taxon>Actinomycetes</taxon>
        <taxon>Micrococcales</taxon>
        <taxon>Microbacteriaceae</taxon>
        <taxon>Salinibacterium</taxon>
    </lineage>
</organism>
<keyword evidence="2" id="KW-1185">Reference proteome</keyword>
<dbReference type="PANTHER" id="PTHR35802:SF1">
    <property type="entry name" value="PROTEASE SYNTHASE AND SPORULATION PROTEIN PAI 2"/>
    <property type="match status" value="1"/>
</dbReference>
<dbReference type="SUPFAM" id="SSF50475">
    <property type="entry name" value="FMN-binding split barrel"/>
    <property type="match status" value="1"/>
</dbReference>
<reference evidence="1 2" key="1">
    <citation type="submission" date="2017-09" db="EMBL/GenBank/DDBJ databases">
        <authorList>
            <person name="Ehlers B."/>
            <person name="Leendertz F.H."/>
        </authorList>
    </citation>
    <scope>NUCLEOTIDE SEQUENCE [LARGE SCALE GENOMIC DNA]</scope>
    <source>
        <strain evidence="1 2">CGMCC 1.05381</strain>
    </source>
</reference>
<dbReference type="AlphaFoldDB" id="A0A2C8ZWU8"/>
<accession>A0A2C8ZWU8</accession>
<dbReference type="Proteomes" id="UP000219440">
    <property type="component" value="Unassembled WGS sequence"/>
</dbReference>
<dbReference type="RefSeq" id="WP_097061285.1">
    <property type="nucleotide sequence ID" value="NZ_BMLC01000003.1"/>
</dbReference>
<dbReference type="PIRSF" id="PIRSF010372">
    <property type="entry name" value="PaiB"/>
    <property type="match status" value="1"/>
</dbReference>
<dbReference type="PANTHER" id="PTHR35802">
    <property type="entry name" value="PROTEASE SYNTHASE AND SPORULATION PROTEIN PAI 2"/>
    <property type="match status" value="1"/>
</dbReference>
<name>A0A2C8ZWU8_9MICO</name>
<protein>
    <submittedName>
        <fullName evidence="1">Negative transcriptional regulator, PaiB family</fullName>
    </submittedName>
</protein>
<evidence type="ECO:0000313" key="1">
    <source>
        <dbReference type="EMBL" id="SOE70434.1"/>
    </source>
</evidence>
<dbReference type="OrthoDB" id="9794948at2"/>
<proteinExistence type="predicted"/>
<sequence length="225" mass="24972">MRMTPTYLLTDPEEVKRLIRENPWVTMVSTTSAGIVASHYPVVLEETAEGISIVSHVGRPDEQLHELGQHEMLLIVQGPHGYISPGWYANSDLIPTWNHLTAHLYGTPELLGDEENFAVLHDLVHHFEQRMPQPVSLDVDERAARRIARGTVGLRLRVTRFDARLKLSQNKSPEVFDRIVEALAGDGPYSSAALAAEMLRVRAAAVLEPSEDDATDYDATDDAAS</sequence>
<dbReference type="InterPro" id="IPR012349">
    <property type="entry name" value="Split_barrel_FMN-bd"/>
</dbReference>
<dbReference type="InterPro" id="IPR007396">
    <property type="entry name" value="TR_PAI2-type"/>
</dbReference>
<evidence type="ECO:0000313" key="2">
    <source>
        <dbReference type="Proteomes" id="UP000219440"/>
    </source>
</evidence>
<gene>
    <name evidence="1" type="ORF">SAMN06296378_2228</name>
</gene>
<dbReference type="Pfam" id="PF04299">
    <property type="entry name" value="FMN_bind_2"/>
    <property type="match status" value="1"/>
</dbReference>
<dbReference type="Gene3D" id="2.30.110.10">
    <property type="entry name" value="Electron Transport, Fmn-binding Protein, Chain A"/>
    <property type="match status" value="1"/>
</dbReference>
<dbReference type="EMBL" id="OCST01000004">
    <property type="protein sequence ID" value="SOE70434.1"/>
    <property type="molecule type" value="Genomic_DNA"/>
</dbReference>